<evidence type="ECO:0000259" key="3">
    <source>
        <dbReference type="Pfam" id="PF02441"/>
    </source>
</evidence>
<dbReference type="GO" id="GO:0071513">
    <property type="term" value="C:phosphopantothenoylcysteine decarboxylase complex"/>
    <property type="evidence" value="ECO:0007669"/>
    <property type="project" value="TreeGrafter"/>
</dbReference>
<evidence type="ECO:0000313" key="4">
    <source>
        <dbReference type="EMBL" id="RPB19433.1"/>
    </source>
</evidence>
<dbReference type="SUPFAM" id="SSF52507">
    <property type="entry name" value="Homo-oligomeric flavin-containing Cys decarboxylases, HFCD"/>
    <property type="match status" value="1"/>
</dbReference>
<dbReference type="InterPro" id="IPR003382">
    <property type="entry name" value="Flavoprotein"/>
</dbReference>
<dbReference type="GO" id="GO:0015937">
    <property type="term" value="P:coenzyme A biosynthetic process"/>
    <property type="evidence" value="ECO:0007669"/>
    <property type="project" value="UniProtKB-KW"/>
</dbReference>
<dbReference type="OrthoDB" id="1532798at2759"/>
<keyword evidence="1" id="KW-0173">Coenzyme A biosynthesis</keyword>
<protein>
    <submittedName>
        <fullName evidence="4">Flavo protein</fullName>
    </submittedName>
</protein>
<dbReference type="Pfam" id="PF02441">
    <property type="entry name" value="Flavoprotein"/>
    <property type="match status" value="1"/>
</dbReference>
<evidence type="ECO:0000256" key="1">
    <source>
        <dbReference type="ARBA" id="ARBA00022993"/>
    </source>
</evidence>
<dbReference type="Gene3D" id="3.40.50.1950">
    <property type="entry name" value="Flavin prenyltransferase-like"/>
    <property type="match status" value="1"/>
</dbReference>
<evidence type="ECO:0000313" key="5">
    <source>
        <dbReference type="Proteomes" id="UP000267821"/>
    </source>
</evidence>
<dbReference type="AlphaFoldDB" id="A0A3N4L967"/>
<dbReference type="Proteomes" id="UP000267821">
    <property type="component" value="Unassembled WGS sequence"/>
</dbReference>
<name>A0A3N4L967_9PEZI</name>
<dbReference type="PANTHER" id="PTHR14359:SF6">
    <property type="entry name" value="PHOSPHOPANTOTHENOYLCYSTEINE DECARBOXYLASE"/>
    <property type="match status" value="1"/>
</dbReference>
<organism evidence="4 5">
    <name type="scientific">Terfezia boudieri ATCC MYA-4762</name>
    <dbReference type="NCBI Taxonomy" id="1051890"/>
    <lineage>
        <taxon>Eukaryota</taxon>
        <taxon>Fungi</taxon>
        <taxon>Dikarya</taxon>
        <taxon>Ascomycota</taxon>
        <taxon>Pezizomycotina</taxon>
        <taxon>Pezizomycetes</taxon>
        <taxon>Pezizales</taxon>
        <taxon>Pezizaceae</taxon>
        <taxon>Terfezia</taxon>
    </lineage>
</organism>
<dbReference type="STRING" id="1051890.A0A3N4L967"/>
<gene>
    <name evidence="4" type="ORF">L211DRAFT_635469</name>
</gene>
<keyword evidence="5" id="KW-1185">Reference proteome</keyword>
<dbReference type="PANTHER" id="PTHR14359">
    <property type="entry name" value="HOMO-OLIGOMERIC FLAVIN CONTAINING CYS DECARBOXYLASE FAMILY"/>
    <property type="match status" value="1"/>
</dbReference>
<evidence type="ECO:0000256" key="2">
    <source>
        <dbReference type="ARBA" id="ARBA00038350"/>
    </source>
</evidence>
<comment type="similarity">
    <text evidence="2">Belongs to the HFCD (homooligomeric flavin containing Cys decarboxylase) superfamily.</text>
</comment>
<accession>A0A3N4L967</accession>
<dbReference type="EMBL" id="ML121589">
    <property type="protein sequence ID" value="RPB19433.1"/>
    <property type="molecule type" value="Genomic_DNA"/>
</dbReference>
<dbReference type="GO" id="GO:0004633">
    <property type="term" value="F:phosphopantothenoylcysteine decarboxylase activity"/>
    <property type="evidence" value="ECO:0007669"/>
    <property type="project" value="TreeGrafter"/>
</dbReference>
<dbReference type="InterPro" id="IPR036551">
    <property type="entry name" value="Flavin_trans-like"/>
</dbReference>
<reference evidence="4 5" key="1">
    <citation type="journal article" date="2018" name="Nat. Ecol. Evol.">
        <title>Pezizomycetes genomes reveal the molecular basis of ectomycorrhizal truffle lifestyle.</title>
        <authorList>
            <person name="Murat C."/>
            <person name="Payen T."/>
            <person name="Noel B."/>
            <person name="Kuo A."/>
            <person name="Morin E."/>
            <person name="Chen J."/>
            <person name="Kohler A."/>
            <person name="Krizsan K."/>
            <person name="Balestrini R."/>
            <person name="Da Silva C."/>
            <person name="Montanini B."/>
            <person name="Hainaut M."/>
            <person name="Levati E."/>
            <person name="Barry K.W."/>
            <person name="Belfiori B."/>
            <person name="Cichocki N."/>
            <person name="Clum A."/>
            <person name="Dockter R.B."/>
            <person name="Fauchery L."/>
            <person name="Guy J."/>
            <person name="Iotti M."/>
            <person name="Le Tacon F."/>
            <person name="Lindquist E.A."/>
            <person name="Lipzen A."/>
            <person name="Malagnac F."/>
            <person name="Mello A."/>
            <person name="Molinier V."/>
            <person name="Miyauchi S."/>
            <person name="Poulain J."/>
            <person name="Riccioni C."/>
            <person name="Rubini A."/>
            <person name="Sitrit Y."/>
            <person name="Splivallo R."/>
            <person name="Traeger S."/>
            <person name="Wang M."/>
            <person name="Zifcakova L."/>
            <person name="Wipf D."/>
            <person name="Zambonelli A."/>
            <person name="Paolocci F."/>
            <person name="Nowrousian M."/>
            <person name="Ottonello S."/>
            <person name="Baldrian P."/>
            <person name="Spatafora J.W."/>
            <person name="Henrissat B."/>
            <person name="Nagy L.G."/>
            <person name="Aury J.M."/>
            <person name="Wincker P."/>
            <person name="Grigoriev I.V."/>
            <person name="Bonfante P."/>
            <person name="Martin F.M."/>
        </authorList>
    </citation>
    <scope>NUCLEOTIDE SEQUENCE [LARGE SCALE GENOMIC DNA]</scope>
    <source>
        <strain evidence="4 5">ATCC MYA-4762</strain>
    </source>
</reference>
<proteinExistence type="inferred from homology"/>
<sequence length="237" mass="26359">MDPCAARTYILPLAFRTVSTPFFARPFTACTKKHLLIGCTGSIATLRLPEILAALTPYTAYLSIHLILTPSSIHFLPNKLIHPSPGAAIPTYFPIVSRAWTNDDEWVQWTKSGDPVLHIELRNWADMLVIAPLSADFLARMVSGCVDGLLGGVVRSWDVEKKIVVAPAMNTFMWNHPITGDHMDVLNKWKWVHVLGPVETRLACGGVGTGALREWWEVVEYVVKEVGEEGRRGFIGR</sequence>
<feature type="domain" description="Flavoprotein" evidence="3">
    <location>
        <begin position="33"/>
        <end position="223"/>
    </location>
</feature>
<dbReference type="InParanoid" id="A0A3N4L967"/>
<dbReference type="GO" id="GO:0010181">
    <property type="term" value="F:FMN binding"/>
    <property type="evidence" value="ECO:0007669"/>
    <property type="project" value="TreeGrafter"/>
</dbReference>